<dbReference type="CDD" id="cd00397">
    <property type="entry name" value="DNA_BRE_C"/>
    <property type="match status" value="1"/>
</dbReference>
<gene>
    <name evidence="4" type="ORF">JFN87_23705</name>
</gene>
<sequence length="237" mass="26414">MKNPFDAVQRPVIDPDFSRTEGYTEQQWIQLLVTARDHHRSTAYRTRAYALLLVLYTCCLRIESLLAARVEHLGYDKGHHAIRVKVKGGSWRKKPIPPIAWDARCRTTSTAARTAGCSRPRAAASSTNRPCDGCCASLAKRAGLGDVRHPPHGVKVDAITHALAKPDDRPDKIQRWADHKDSRTTQRYNRCKELLDDSPGYALATDMADAWSTQKFEQGQPQGRSAEPSASRASALR</sequence>
<reference evidence="4" key="1">
    <citation type="submission" date="2021-03" db="EMBL/GenBank/DDBJ databases">
        <title>Whole genome sequence of Streptomyces bomunensis MMS17-BM035.</title>
        <authorList>
            <person name="Lee J.H."/>
        </authorList>
    </citation>
    <scope>NUCLEOTIDE SEQUENCE</scope>
    <source>
        <strain evidence="4">MMS17-BM035</strain>
    </source>
</reference>
<feature type="region of interest" description="Disordered" evidence="2">
    <location>
        <begin position="212"/>
        <end position="237"/>
    </location>
</feature>
<dbReference type="AlphaFoldDB" id="A0A940MCI3"/>
<feature type="domain" description="Tyr recombinase" evidence="3">
    <location>
        <begin position="26"/>
        <end position="190"/>
    </location>
</feature>
<evidence type="ECO:0000313" key="4">
    <source>
        <dbReference type="EMBL" id="MBP0460469.1"/>
    </source>
</evidence>
<name>A0A940MCI3_9ACTN</name>
<organism evidence="4 5">
    <name type="scientific">Streptomyces montanisoli</name>
    <dbReference type="NCBI Taxonomy" id="2798581"/>
    <lineage>
        <taxon>Bacteria</taxon>
        <taxon>Bacillati</taxon>
        <taxon>Actinomycetota</taxon>
        <taxon>Actinomycetes</taxon>
        <taxon>Kitasatosporales</taxon>
        <taxon>Streptomycetaceae</taxon>
        <taxon>Streptomyces</taxon>
    </lineage>
</organism>
<dbReference type="EMBL" id="JAGIQL010000117">
    <property type="protein sequence ID" value="MBP0460469.1"/>
    <property type="molecule type" value="Genomic_DNA"/>
</dbReference>
<evidence type="ECO:0000259" key="3">
    <source>
        <dbReference type="Pfam" id="PF00589"/>
    </source>
</evidence>
<proteinExistence type="predicted"/>
<dbReference type="GO" id="GO:0006310">
    <property type="term" value="P:DNA recombination"/>
    <property type="evidence" value="ECO:0007669"/>
    <property type="project" value="UniProtKB-KW"/>
</dbReference>
<dbReference type="Proteomes" id="UP000670475">
    <property type="component" value="Unassembled WGS sequence"/>
</dbReference>
<dbReference type="InterPro" id="IPR013762">
    <property type="entry name" value="Integrase-like_cat_sf"/>
</dbReference>
<dbReference type="SUPFAM" id="SSF56349">
    <property type="entry name" value="DNA breaking-rejoining enzymes"/>
    <property type="match status" value="1"/>
</dbReference>
<evidence type="ECO:0000256" key="1">
    <source>
        <dbReference type="ARBA" id="ARBA00023172"/>
    </source>
</evidence>
<feature type="compositionally biased region" description="Low complexity" evidence="2">
    <location>
        <begin position="224"/>
        <end position="237"/>
    </location>
</feature>
<dbReference type="InterPro" id="IPR011010">
    <property type="entry name" value="DNA_brk_join_enz"/>
</dbReference>
<evidence type="ECO:0000313" key="5">
    <source>
        <dbReference type="Proteomes" id="UP000670475"/>
    </source>
</evidence>
<feature type="compositionally biased region" description="Polar residues" evidence="2">
    <location>
        <begin position="212"/>
        <end position="223"/>
    </location>
</feature>
<dbReference type="GO" id="GO:0003677">
    <property type="term" value="F:DNA binding"/>
    <property type="evidence" value="ECO:0007669"/>
    <property type="project" value="InterPro"/>
</dbReference>
<keyword evidence="1" id="KW-0233">DNA recombination</keyword>
<comment type="caution">
    <text evidence="4">The sequence shown here is derived from an EMBL/GenBank/DDBJ whole genome shotgun (WGS) entry which is preliminary data.</text>
</comment>
<dbReference type="GO" id="GO:0015074">
    <property type="term" value="P:DNA integration"/>
    <property type="evidence" value="ECO:0007669"/>
    <property type="project" value="InterPro"/>
</dbReference>
<evidence type="ECO:0000256" key="2">
    <source>
        <dbReference type="SAM" id="MobiDB-lite"/>
    </source>
</evidence>
<dbReference type="InterPro" id="IPR002104">
    <property type="entry name" value="Integrase_catalytic"/>
</dbReference>
<accession>A0A940MCI3</accession>
<protein>
    <submittedName>
        <fullName evidence="4">Site-specific integrase</fullName>
    </submittedName>
</protein>
<dbReference type="Gene3D" id="1.10.443.10">
    <property type="entry name" value="Intergrase catalytic core"/>
    <property type="match status" value="1"/>
</dbReference>
<dbReference type="RefSeq" id="WP_209343032.1">
    <property type="nucleotide sequence ID" value="NZ_JAGIQL010000117.1"/>
</dbReference>
<keyword evidence="5" id="KW-1185">Reference proteome</keyword>
<dbReference type="Pfam" id="PF00589">
    <property type="entry name" value="Phage_integrase"/>
    <property type="match status" value="1"/>
</dbReference>